<dbReference type="GO" id="GO:0004519">
    <property type="term" value="F:endonuclease activity"/>
    <property type="evidence" value="ECO:0007669"/>
    <property type="project" value="InterPro"/>
</dbReference>
<organism evidence="3 4">
    <name type="scientific">Clostridium botulinum</name>
    <dbReference type="NCBI Taxonomy" id="1491"/>
    <lineage>
        <taxon>Bacteria</taxon>
        <taxon>Bacillati</taxon>
        <taxon>Bacillota</taxon>
        <taxon>Clostridia</taxon>
        <taxon>Eubacteriales</taxon>
        <taxon>Clostridiaceae</taxon>
        <taxon>Clostridium</taxon>
    </lineage>
</organism>
<feature type="domain" description="Terminase large subunit-like endonuclease" evidence="2">
    <location>
        <begin position="276"/>
        <end position="574"/>
    </location>
</feature>
<comment type="caution">
    <text evidence="3">The sequence shown here is derived from an EMBL/GenBank/DDBJ whole genome shotgun (WGS) entry which is preliminary data.</text>
</comment>
<dbReference type="AlphaFoldDB" id="A0A6B4MZF4"/>
<dbReference type="Proteomes" id="UP000486903">
    <property type="component" value="Unassembled WGS sequence"/>
</dbReference>
<accession>A0A6B4MZF4</accession>
<feature type="domain" description="Terminase large subunit-like ATPase" evidence="1">
    <location>
        <begin position="91"/>
        <end position="264"/>
    </location>
</feature>
<reference evidence="3 4" key="1">
    <citation type="submission" date="2019-04" db="EMBL/GenBank/DDBJ databases">
        <title>Genome sequencing of Clostridium botulinum Groups I-IV and Clostridium butyricum.</title>
        <authorList>
            <person name="Brunt J."/>
            <person name="Van Vliet A.H.M."/>
            <person name="Stringer S.C."/>
            <person name="Carter A.T."/>
            <person name="Peck M.W."/>
        </authorList>
    </citation>
    <scope>NUCLEOTIDE SEQUENCE [LARGE SCALE GENOMIC DNA]</scope>
    <source>
        <strain evidence="3 4">BL81</strain>
    </source>
</reference>
<dbReference type="Gene3D" id="3.40.50.300">
    <property type="entry name" value="P-loop containing nucleotide triphosphate hydrolases"/>
    <property type="match status" value="1"/>
</dbReference>
<dbReference type="RefSeq" id="WP_003369647.1">
    <property type="nucleotide sequence ID" value="NZ_JACBBA010000001.1"/>
</dbReference>
<dbReference type="Pfam" id="PF03354">
    <property type="entry name" value="TerL_ATPase"/>
    <property type="match status" value="1"/>
</dbReference>
<evidence type="ECO:0000259" key="1">
    <source>
        <dbReference type="Pfam" id="PF03354"/>
    </source>
</evidence>
<dbReference type="InterPro" id="IPR005021">
    <property type="entry name" value="Terminase_largesu-like"/>
</dbReference>
<dbReference type="InterPro" id="IPR046461">
    <property type="entry name" value="TerL_ATPase"/>
</dbReference>
<name>A0A6B4MZF4_CLOBO</name>
<gene>
    <name evidence="3" type="ORF">FDG31_00285</name>
</gene>
<evidence type="ECO:0000313" key="4">
    <source>
        <dbReference type="Proteomes" id="UP000486903"/>
    </source>
</evidence>
<dbReference type="EMBL" id="SXFB01000001">
    <property type="protein sequence ID" value="NFV24620.1"/>
    <property type="molecule type" value="Genomic_DNA"/>
</dbReference>
<dbReference type="InterPro" id="IPR027417">
    <property type="entry name" value="P-loop_NTPase"/>
</dbReference>
<sequence length="593" mass="69204">MTILEELIDYAHKCINDVRANQYEDYISCQKHKWACERFLKDIEKSKLNILKEPFNYYWNEEEASKIVKWFSYLRHSKGVLAGQPIILNTWQKFNVCQLYGWRNKKTEKKRFKTSFIEVARKNAKSQMEAGIALYEISSQSTKNREVYEYYTAGTKRDQSKIIVNEAKLMLKGSPLRGKFKITRDLIEHVKTGSFIKALCKEDGQKGDGTNPAGLILDEYHQHKSTEFYDLFLGANTKEPLLMIITTAGKDLTYPCFTQEYKYCSNILDPNVEEVVNDEYLVDICELDKEDYRELTNISNERLWLKANPIRMTYEDGWNKIKDQFRIALDIPEKMTAFLTKCLNIWVQAQENSYMDMSKWKLCEVKQLPIDITGMTVYVGFDMSAKIDLTSVAFVIPFLSEELDKEGNKIVKYIVFSHSFIPNREKLAERIAKDKVPYDTWVRQKYITITDTPIVDQNAVIKYVLEFCEKYRLNIECLCFDPANASKIMIDLSDKGFNVEEVFQSHKSLNESTQGFREQTYCKNIIYIYNPVLNFAMSNAVIKTNNGLIKIDKDATEKKIDPVDAILCGFKLALYHQFIDIKSTDEWLESDEW</sequence>
<protein>
    <submittedName>
        <fullName evidence="3">Terminase large subunit</fullName>
    </submittedName>
</protein>
<evidence type="ECO:0000313" key="3">
    <source>
        <dbReference type="EMBL" id="NFV24620.1"/>
    </source>
</evidence>
<dbReference type="PANTHER" id="PTHR41287">
    <property type="match status" value="1"/>
</dbReference>
<dbReference type="Pfam" id="PF20441">
    <property type="entry name" value="TerL_nuclease"/>
    <property type="match status" value="1"/>
</dbReference>
<dbReference type="PANTHER" id="PTHR41287:SF1">
    <property type="entry name" value="PROTEIN YMFN"/>
    <property type="match status" value="1"/>
</dbReference>
<evidence type="ECO:0000259" key="2">
    <source>
        <dbReference type="Pfam" id="PF20441"/>
    </source>
</evidence>
<proteinExistence type="predicted"/>
<dbReference type="InterPro" id="IPR046462">
    <property type="entry name" value="TerL_nuclease"/>
</dbReference>